<dbReference type="InterPro" id="IPR012933">
    <property type="entry name" value="HicA_mRNA_interferase"/>
</dbReference>
<dbReference type="SUPFAM" id="SSF54786">
    <property type="entry name" value="YcfA/nrd intein domain"/>
    <property type="match status" value="1"/>
</dbReference>
<keyword evidence="5" id="KW-0378">Hydrolase</keyword>
<evidence type="ECO:0000256" key="7">
    <source>
        <dbReference type="ARBA" id="ARBA00023016"/>
    </source>
</evidence>
<name>A0ABV6IIZ6_9BURK</name>
<accession>A0ABV6IIZ6</accession>
<keyword evidence="4" id="KW-0255">Endonuclease</keyword>
<sequence>MTSNELIKQLKDAGWFEVRCKGSHHQFKHPTNPLLITVTHPKKDMPLGTLNDILKKAGLK</sequence>
<dbReference type="PANTHER" id="PTHR34873">
    <property type="entry name" value="SSR1766 PROTEIN"/>
    <property type="match status" value="1"/>
</dbReference>
<evidence type="ECO:0000256" key="1">
    <source>
        <dbReference type="ARBA" id="ARBA00006620"/>
    </source>
</evidence>
<protein>
    <submittedName>
        <fullName evidence="8">Type II toxin-antitoxin system HicA family toxin</fullName>
    </submittedName>
</protein>
<keyword evidence="3" id="KW-0540">Nuclease</keyword>
<reference evidence="8 9" key="1">
    <citation type="submission" date="2024-09" db="EMBL/GenBank/DDBJ databases">
        <authorList>
            <person name="Sun Q."/>
            <person name="Mori K."/>
        </authorList>
    </citation>
    <scope>NUCLEOTIDE SEQUENCE [LARGE SCALE GENOMIC DNA]</scope>
    <source>
        <strain evidence="8 9">CCM 8677</strain>
    </source>
</reference>
<keyword evidence="6" id="KW-0694">RNA-binding</keyword>
<dbReference type="EMBL" id="JBHLXJ010000033">
    <property type="protein sequence ID" value="MFC0351804.1"/>
    <property type="molecule type" value="Genomic_DNA"/>
</dbReference>
<evidence type="ECO:0000256" key="3">
    <source>
        <dbReference type="ARBA" id="ARBA00022722"/>
    </source>
</evidence>
<dbReference type="InterPro" id="IPR038570">
    <property type="entry name" value="HicA_sf"/>
</dbReference>
<evidence type="ECO:0000256" key="4">
    <source>
        <dbReference type="ARBA" id="ARBA00022759"/>
    </source>
</evidence>
<keyword evidence="7" id="KW-0346">Stress response</keyword>
<proteinExistence type="inferred from homology"/>
<dbReference type="RefSeq" id="WP_390214493.1">
    <property type="nucleotide sequence ID" value="NZ_JBHLXJ010000033.1"/>
</dbReference>
<keyword evidence="9" id="KW-1185">Reference proteome</keyword>
<gene>
    <name evidence="8" type="ORF">ACFFJH_18450</name>
</gene>
<keyword evidence="2" id="KW-1277">Toxin-antitoxin system</keyword>
<dbReference type="Gene3D" id="3.30.920.30">
    <property type="entry name" value="Hypothetical protein"/>
    <property type="match status" value="1"/>
</dbReference>
<organism evidence="8 9">
    <name type="scientific">Undibacterium danionis</name>
    <dbReference type="NCBI Taxonomy" id="1812100"/>
    <lineage>
        <taxon>Bacteria</taxon>
        <taxon>Pseudomonadati</taxon>
        <taxon>Pseudomonadota</taxon>
        <taxon>Betaproteobacteria</taxon>
        <taxon>Burkholderiales</taxon>
        <taxon>Oxalobacteraceae</taxon>
        <taxon>Undibacterium</taxon>
    </lineage>
</organism>
<comment type="similarity">
    <text evidence="1">Belongs to the HicA mRNA interferase family.</text>
</comment>
<evidence type="ECO:0000313" key="9">
    <source>
        <dbReference type="Proteomes" id="UP001589844"/>
    </source>
</evidence>
<evidence type="ECO:0000313" key="8">
    <source>
        <dbReference type="EMBL" id="MFC0351804.1"/>
    </source>
</evidence>
<dbReference type="Proteomes" id="UP001589844">
    <property type="component" value="Unassembled WGS sequence"/>
</dbReference>
<dbReference type="Pfam" id="PF07927">
    <property type="entry name" value="HicA_toxin"/>
    <property type="match status" value="1"/>
</dbReference>
<comment type="caution">
    <text evidence="8">The sequence shown here is derived from an EMBL/GenBank/DDBJ whole genome shotgun (WGS) entry which is preliminary data.</text>
</comment>
<evidence type="ECO:0000256" key="6">
    <source>
        <dbReference type="ARBA" id="ARBA00022884"/>
    </source>
</evidence>
<evidence type="ECO:0000256" key="2">
    <source>
        <dbReference type="ARBA" id="ARBA00022649"/>
    </source>
</evidence>
<evidence type="ECO:0000256" key="5">
    <source>
        <dbReference type="ARBA" id="ARBA00022801"/>
    </source>
</evidence>
<dbReference type="PANTHER" id="PTHR34873:SF3">
    <property type="entry name" value="ADDICTION MODULE TOXIN, HICA FAMILY"/>
    <property type="match status" value="1"/>
</dbReference>